<dbReference type="RefSeq" id="WP_111149633.1">
    <property type="nucleotide sequence ID" value="NZ_QKRB01000059.1"/>
</dbReference>
<sequence>MEHWRQNTIWFEQIPNDQFIQLDLKKEKLTNHNIQDIEYLALWYHKNKTRDLSNIPASSRLLYLELNWSNIHNLNAIDRYSNLKRLELHYCTKLQNDSGLSNISKTLEHLHINQSKKLEISVELLSLKNLRVLCLNDCGQLENLTFLKEFPNLIDFRFVNTSVLDGDLVPIVEHPTLRTVGYLNKRHYNIRENELESKLKEKGSNNYKEVIYRDENSTFKYLD</sequence>
<dbReference type="SUPFAM" id="SSF52058">
    <property type="entry name" value="L domain-like"/>
    <property type="match status" value="1"/>
</dbReference>
<organism evidence="1 2">
    <name type="scientific">Paenibacillus sambharensis</name>
    <dbReference type="NCBI Taxonomy" id="1803190"/>
    <lineage>
        <taxon>Bacteria</taxon>
        <taxon>Bacillati</taxon>
        <taxon>Bacillota</taxon>
        <taxon>Bacilli</taxon>
        <taxon>Bacillales</taxon>
        <taxon>Paenibacillaceae</taxon>
        <taxon>Paenibacillus</taxon>
    </lineage>
</organism>
<protein>
    <recommendedName>
        <fullName evidence="3">Leucine-rich repeat domain-containing protein</fullName>
    </recommendedName>
</protein>
<reference evidence="1 2" key="1">
    <citation type="submission" date="2018-06" db="EMBL/GenBank/DDBJ databases">
        <title>Paenibacillus imtechensis sp. nov.</title>
        <authorList>
            <person name="Pinnaka A.K."/>
            <person name="Singh H."/>
            <person name="Kaur M."/>
        </authorList>
    </citation>
    <scope>NUCLEOTIDE SEQUENCE [LARGE SCALE GENOMIC DNA]</scope>
    <source>
        <strain evidence="1 2">SMB1</strain>
    </source>
</reference>
<proteinExistence type="predicted"/>
<accession>A0A2W1LMW2</accession>
<dbReference type="InterPro" id="IPR032675">
    <property type="entry name" value="LRR_dom_sf"/>
</dbReference>
<dbReference type="OrthoDB" id="2644439at2"/>
<gene>
    <name evidence="1" type="ORF">DNH61_24680</name>
</gene>
<comment type="caution">
    <text evidence="1">The sequence shown here is derived from an EMBL/GenBank/DDBJ whole genome shotgun (WGS) entry which is preliminary data.</text>
</comment>
<dbReference type="Proteomes" id="UP000249522">
    <property type="component" value="Unassembled WGS sequence"/>
</dbReference>
<evidence type="ECO:0008006" key="3">
    <source>
        <dbReference type="Google" id="ProtNLM"/>
    </source>
</evidence>
<evidence type="ECO:0000313" key="2">
    <source>
        <dbReference type="Proteomes" id="UP000249522"/>
    </source>
</evidence>
<dbReference type="Gene3D" id="3.80.10.10">
    <property type="entry name" value="Ribonuclease Inhibitor"/>
    <property type="match status" value="1"/>
</dbReference>
<name>A0A2W1LMW2_9BACL</name>
<dbReference type="EMBL" id="QKRB01000059">
    <property type="protein sequence ID" value="PZD93131.1"/>
    <property type="molecule type" value="Genomic_DNA"/>
</dbReference>
<evidence type="ECO:0000313" key="1">
    <source>
        <dbReference type="EMBL" id="PZD93131.1"/>
    </source>
</evidence>
<dbReference type="AlphaFoldDB" id="A0A2W1LMW2"/>
<keyword evidence="2" id="KW-1185">Reference proteome</keyword>